<organism evidence="1">
    <name type="scientific">Streptantibioticus silvisoli</name>
    <dbReference type="NCBI Taxonomy" id="2705255"/>
    <lineage>
        <taxon>Bacteria</taxon>
        <taxon>Bacillati</taxon>
        <taxon>Actinomycetota</taxon>
        <taxon>Actinomycetes</taxon>
        <taxon>Kitasatosporales</taxon>
        <taxon>Streptomycetaceae</taxon>
        <taxon>Streptantibioticus</taxon>
    </lineage>
</organism>
<dbReference type="EMBL" id="JABXJJ020000001">
    <property type="protein sequence ID" value="MDI5967902.1"/>
    <property type="molecule type" value="Genomic_DNA"/>
</dbReference>
<accession>A0AA90K744</accession>
<dbReference type="RefSeq" id="WP_271315891.1">
    <property type="nucleotide sequence ID" value="NZ_JABXJJ020000001.1"/>
</dbReference>
<protein>
    <submittedName>
        <fullName evidence="1">DUF5988 family protein</fullName>
    </submittedName>
</protein>
<gene>
    <name evidence="1" type="ORF">POF50_000790</name>
</gene>
<dbReference type="Pfam" id="PF19450">
    <property type="entry name" value="DUF5988"/>
    <property type="match status" value="1"/>
</dbReference>
<proteinExistence type="predicted"/>
<dbReference type="InterPro" id="IPR046030">
    <property type="entry name" value="DUF5988"/>
</dbReference>
<name>A0AA90K744_9ACTN</name>
<dbReference type="AlphaFoldDB" id="A0AA90K744"/>
<sequence>MNPGVTHNFGHYRTTNPGELIDVVLTGGPADIPENLGVPKSMVEDGKVKIQRLGGYEHYERSGGIGTGEAAGSPVFSWTTRTKIAE</sequence>
<evidence type="ECO:0000313" key="1">
    <source>
        <dbReference type="EMBL" id="MDI5967902.1"/>
    </source>
</evidence>
<comment type="caution">
    <text evidence="1">The sequence shown here is derived from an EMBL/GenBank/DDBJ whole genome shotgun (WGS) entry which is preliminary data.</text>
</comment>
<reference evidence="1" key="1">
    <citation type="submission" date="2023-05" db="EMBL/GenBank/DDBJ databases">
        <title>Streptantibioticus silvisoli sp. nov., acidotolerant actinomycetes 1 from pine litter.</title>
        <authorList>
            <person name="Swiecimska M."/>
            <person name="Golinska P."/>
            <person name="Sangal V."/>
            <person name="Wachnowicz B."/>
            <person name="Goodfellow M."/>
        </authorList>
    </citation>
    <scope>NUCLEOTIDE SEQUENCE</scope>
    <source>
        <strain evidence="1">SL13</strain>
    </source>
</reference>